<keyword evidence="4" id="KW-0732">Signal</keyword>
<dbReference type="PANTHER" id="PTHR10380">
    <property type="entry name" value="CUTICLE PROTEIN"/>
    <property type="match status" value="1"/>
</dbReference>
<dbReference type="PROSITE" id="PS51155">
    <property type="entry name" value="CHIT_BIND_RR_2"/>
    <property type="match status" value="3"/>
</dbReference>
<feature type="compositionally biased region" description="Polar residues" evidence="3">
    <location>
        <begin position="187"/>
        <end position="196"/>
    </location>
</feature>
<evidence type="ECO:0000256" key="3">
    <source>
        <dbReference type="SAM" id="MobiDB-lite"/>
    </source>
</evidence>
<evidence type="ECO:0000256" key="2">
    <source>
        <dbReference type="PROSITE-ProRule" id="PRU00497"/>
    </source>
</evidence>
<feature type="signal peptide" evidence="4">
    <location>
        <begin position="1"/>
        <end position="17"/>
    </location>
</feature>
<keyword evidence="1 2" id="KW-0193">Cuticle</keyword>
<keyword evidence="6" id="KW-1185">Reference proteome</keyword>
<organism evidence="5 6">
    <name type="scientific">Tigriopus californicus</name>
    <name type="common">Marine copepod</name>
    <dbReference type="NCBI Taxonomy" id="6832"/>
    <lineage>
        <taxon>Eukaryota</taxon>
        <taxon>Metazoa</taxon>
        <taxon>Ecdysozoa</taxon>
        <taxon>Arthropoda</taxon>
        <taxon>Crustacea</taxon>
        <taxon>Multicrustacea</taxon>
        <taxon>Hexanauplia</taxon>
        <taxon>Copepoda</taxon>
        <taxon>Harpacticoida</taxon>
        <taxon>Harpacticidae</taxon>
        <taxon>Tigriopus</taxon>
    </lineage>
</organism>
<feature type="compositionally biased region" description="Low complexity" evidence="3">
    <location>
        <begin position="515"/>
        <end position="538"/>
    </location>
</feature>
<evidence type="ECO:0000313" key="6">
    <source>
        <dbReference type="Proteomes" id="UP000318571"/>
    </source>
</evidence>
<dbReference type="EMBL" id="VCGU01000459">
    <property type="protein sequence ID" value="TRY62202.1"/>
    <property type="molecule type" value="Genomic_DNA"/>
</dbReference>
<feature type="region of interest" description="Disordered" evidence="3">
    <location>
        <begin position="508"/>
        <end position="550"/>
    </location>
</feature>
<reference evidence="5 6" key="1">
    <citation type="journal article" date="2018" name="Nat. Ecol. Evol.">
        <title>Genomic signatures of mitonuclear coevolution across populations of Tigriopus californicus.</title>
        <authorList>
            <person name="Barreto F.S."/>
            <person name="Watson E.T."/>
            <person name="Lima T.G."/>
            <person name="Willett C.S."/>
            <person name="Edmands S."/>
            <person name="Li W."/>
            <person name="Burton R.S."/>
        </authorList>
    </citation>
    <scope>NUCLEOTIDE SEQUENCE [LARGE SCALE GENOMIC DNA]</scope>
    <source>
        <strain evidence="5 6">San Diego</strain>
    </source>
</reference>
<comment type="caution">
    <text evidence="5">The sequence shown here is derived from an EMBL/GenBank/DDBJ whole genome shotgun (WGS) entry which is preliminary data.</text>
</comment>
<protein>
    <submittedName>
        <fullName evidence="5">Uncharacterized protein</fullName>
    </submittedName>
</protein>
<dbReference type="InterPro" id="IPR000618">
    <property type="entry name" value="Insect_cuticle"/>
</dbReference>
<dbReference type="Proteomes" id="UP000318571">
    <property type="component" value="Chromosome 8"/>
</dbReference>
<dbReference type="Pfam" id="PF00379">
    <property type="entry name" value="Chitin_bind_4"/>
    <property type="match status" value="3"/>
</dbReference>
<feature type="region of interest" description="Disordered" evidence="3">
    <location>
        <begin position="151"/>
        <end position="200"/>
    </location>
</feature>
<proteinExistence type="predicted"/>
<dbReference type="InterPro" id="IPR050468">
    <property type="entry name" value="Cuticle_Struct_Prot"/>
</dbReference>
<dbReference type="GO" id="GO:0062129">
    <property type="term" value="C:chitin-based extracellular matrix"/>
    <property type="evidence" value="ECO:0007669"/>
    <property type="project" value="TreeGrafter"/>
</dbReference>
<feature type="compositionally biased region" description="Polar residues" evidence="3">
    <location>
        <begin position="541"/>
        <end position="550"/>
    </location>
</feature>
<gene>
    <name evidence="5" type="ORF">TCAL_10283</name>
</gene>
<feature type="compositionally biased region" description="Low complexity" evidence="3">
    <location>
        <begin position="158"/>
        <end position="174"/>
    </location>
</feature>
<name>A0A553N9T2_TIGCA</name>
<dbReference type="PANTHER" id="PTHR10380:SF173">
    <property type="entry name" value="CUTICULAR PROTEIN 47EF, ISOFORM C-RELATED"/>
    <property type="match status" value="1"/>
</dbReference>
<accession>A0A553N9T2</accession>
<feature type="chain" id="PRO_5022072203" evidence="4">
    <location>
        <begin position="18"/>
        <end position="550"/>
    </location>
</feature>
<dbReference type="GO" id="GO:0008010">
    <property type="term" value="F:structural constituent of chitin-based larval cuticle"/>
    <property type="evidence" value="ECO:0007669"/>
    <property type="project" value="TreeGrafter"/>
</dbReference>
<evidence type="ECO:0000256" key="4">
    <source>
        <dbReference type="SAM" id="SignalP"/>
    </source>
</evidence>
<evidence type="ECO:0000313" key="5">
    <source>
        <dbReference type="EMBL" id="TRY62202.1"/>
    </source>
</evidence>
<sequence>MNKFVAVLSLIVAVASGARIPRDSGYSQSGSQRSNAQAQAPIGIVSSVYNGPTAESQNFDFAFETENGIRQEATGEMKTIDDTEVVVMRGSYTYLDAEGRDVTVTWEADENGYRAESDILPVAPEIPFEEQRQAVAAQIAFAQQEEQAAAASSTSNRYAPAPANSYSAAAPAAPTSQYGARIPRDSGYSQSGSQRGNAHAQAPIGIVSSVYNGPTAESQNFDFAFETENGIRQEATGEMKTIDDTEVVVMRGSYTYLDAEGRDVTVTWEADENGYRAESDILPVAPEIPFEEQRQAVAAQIAFAQQEEQAAAASSTSNRYAPAPANSYSAAAPAAPTSQYEVSVDPFLTSRAHLIPTMNKFVAVLSLIVAVASGARIPRDSGYSQSGSQRGNAQAQAPIGIVSSVYNGPTAESQNFDFAFETENGIRQEATGEMKTIDDTEVVVMRGSYTYLDAEGRDVTVTWEADENGYRAESDILPVAPEIPFEEQRQAVAAQIAFAQQEEQAAAASSTSNRYAPAPANSYSAAAPAAPTSQYGAASPAQPTYTRYNY</sequence>
<dbReference type="AlphaFoldDB" id="A0A553N9T2"/>
<dbReference type="PRINTS" id="PR00947">
    <property type="entry name" value="CUTICLE"/>
</dbReference>
<evidence type="ECO:0000256" key="1">
    <source>
        <dbReference type="ARBA" id="ARBA00022460"/>
    </source>
</evidence>